<dbReference type="RefSeq" id="WP_050436923.1">
    <property type="nucleotide sequence ID" value="NZ_BDXL01000002.1"/>
</dbReference>
<dbReference type="Proteomes" id="UP000280323">
    <property type="component" value="Chromosome"/>
</dbReference>
<dbReference type="SMART" id="SM00530">
    <property type="entry name" value="HTH_XRE"/>
    <property type="match status" value="1"/>
</dbReference>
<dbReference type="Pfam" id="PF01381">
    <property type="entry name" value="HTH_3"/>
    <property type="match status" value="1"/>
</dbReference>
<dbReference type="CDD" id="cd00093">
    <property type="entry name" value="HTH_XRE"/>
    <property type="match status" value="1"/>
</dbReference>
<dbReference type="AlphaFoldDB" id="A0AB74Q0H2"/>
<sequence>MDKIAVGKKIRSIRKELGQSMAKFGETIDKQKPVKSGVVSNWENGKQLPNNERSKKIAELGNMTINELFYDSPEEYLIDELGGSFFNKLDNNVDIDGIYFILSVLVEKYAKSLNKEYYQNYNLINELDLEDLLKFVKLNINNYIPFTLEVLNNIVNYIKMQNSEIIKKRLPSELAEIIIESKENNLNINASTLLNYGFILSSIDPYDYHEHSDSSNLIENLKEFNYRYLTLLEHINNNDYDPNILLADSFVIERIINEILSLSEDVKTKDKINLFIPYNDFLRTVNDEQLPALRLNMNKELFKKSKE</sequence>
<feature type="domain" description="HTH cro/C1-type" evidence="1">
    <location>
        <begin position="10"/>
        <end position="68"/>
    </location>
</feature>
<protein>
    <submittedName>
        <fullName evidence="2">Xre family transcriptional regulator</fullName>
    </submittedName>
</protein>
<dbReference type="SUPFAM" id="SSF47413">
    <property type="entry name" value="lambda repressor-like DNA-binding domains"/>
    <property type="match status" value="1"/>
</dbReference>
<dbReference type="Gene3D" id="1.10.260.40">
    <property type="entry name" value="lambda repressor-like DNA-binding domains"/>
    <property type="match status" value="1"/>
</dbReference>
<name>A0AB74Q0H2_STAAU</name>
<accession>A0AB74Q0H2</accession>
<dbReference type="InterPro" id="IPR010982">
    <property type="entry name" value="Lambda_DNA-bd_dom_sf"/>
</dbReference>
<dbReference type="PROSITE" id="PS50943">
    <property type="entry name" value="HTH_CROC1"/>
    <property type="match status" value="1"/>
</dbReference>
<gene>
    <name evidence="2" type="ORF">NCTC8317_00324</name>
</gene>
<evidence type="ECO:0000313" key="2">
    <source>
        <dbReference type="EMBL" id="VDY47317.1"/>
    </source>
</evidence>
<proteinExistence type="predicted"/>
<dbReference type="InterPro" id="IPR001387">
    <property type="entry name" value="Cro/C1-type_HTH"/>
</dbReference>
<dbReference type="EMBL" id="LR133917">
    <property type="protein sequence ID" value="VDY47317.1"/>
    <property type="molecule type" value="Genomic_DNA"/>
</dbReference>
<evidence type="ECO:0000259" key="1">
    <source>
        <dbReference type="PROSITE" id="PS50943"/>
    </source>
</evidence>
<organism evidence="2">
    <name type="scientific">Staphylococcus aureus</name>
    <dbReference type="NCBI Taxonomy" id="1280"/>
    <lineage>
        <taxon>Bacteria</taxon>
        <taxon>Bacillati</taxon>
        <taxon>Bacillota</taxon>
        <taxon>Bacilli</taxon>
        <taxon>Bacillales</taxon>
        <taxon>Staphylococcaceae</taxon>
        <taxon>Staphylococcus</taxon>
    </lineage>
</organism>
<dbReference type="GO" id="GO:0003677">
    <property type="term" value="F:DNA binding"/>
    <property type="evidence" value="ECO:0007669"/>
    <property type="project" value="InterPro"/>
</dbReference>
<reference evidence="2" key="1">
    <citation type="submission" date="2018-12" db="EMBL/GenBank/DDBJ databases">
        <authorList>
            <consortium name="Pathogen Informatics"/>
        </authorList>
    </citation>
    <scope>NUCLEOTIDE SEQUENCE</scope>
    <source>
        <strain evidence="2">NCTC8317</strain>
    </source>
</reference>